<keyword evidence="2" id="KW-1133">Transmembrane helix</keyword>
<keyword evidence="2" id="KW-0472">Membrane</keyword>
<sequence length="83" mass="8627">MTDATSQESSERSSASRKATPPTDHRLLWIAVMALFALIAGTLAGLLAFAGDAKLPAAVLTAGTAFAGTVLLLLTVAHYLDRE</sequence>
<reference evidence="3 4" key="1">
    <citation type="submission" date="2017-06" db="EMBL/GenBank/DDBJ databases">
        <authorList>
            <person name="Kim H.J."/>
            <person name="Triplett B.A."/>
        </authorList>
    </citation>
    <scope>NUCLEOTIDE SEQUENCE [LARGE SCALE GENOMIC DNA]</scope>
    <source>
        <strain evidence="3 4">DSM 43151</strain>
    </source>
</reference>
<name>A0A238YZE4_9ACTN</name>
<dbReference type="RefSeq" id="WP_089293981.1">
    <property type="nucleotide sequence ID" value="NZ_BOMU01000035.1"/>
</dbReference>
<organism evidence="3 4">
    <name type="scientific">Actinoplanes regularis</name>
    <dbReference type="NCBI Taxonomy" id="52697"/>
    <lineage>
        <taxon>Bacteria</taxon>
        <taxon>Bacillati</taxon>
        <taxon>Actinomycetota</taxon>
        <taxon>Actinomycetes</taxon>
        <taxon>Micromonosporales</taxon>
        <taxon>Micromonosporaceae</taxon>
        <taxon>Actinoplanes</taxon>
    </lineage>
</organism>
<dbReference type="Proteomes" id="UP000198415">
    <property type="component" value="Unassembled WGS sequence"/>
</dbReference>
<evidence type="ECO:0000256" key="1">
    <source>
        <dbReference type="SAM" id="MobiDB-lite"/>
    </source>
</evidence>
<evidence type="ECO:0000313" key="4">
    <source>
        <dbReference type="Proteomes" id="UP000198415"/>
    </source>
</evidence>
<feature type="region of interest" description="Disordered" evidence="1">
    <location>
        <begin position="1"/>
        <end position="21"/>
    </location>
</feature>
<proteinExistence type="predicted"/>
<feature type="transmembrane region" description="Helical" evidence="2">
    <location>
        <begin position="57"/>
        <end position="80"/>
    </location>
</feature>
<accession>A0A238YZE4</accession>
<protein>
    <submittedName>
        <fullName evidence="3">Uncharacterized protein</fullName>
    </submittedName>
</protein>
<dbReference type="EMBL" id="FZNR01000005">
    <property type="protein sequence ID" value="SNR76382.1"/>
    <property type="molecule type" value="Genomic_DNA"/>
</dbReference>
<keyword evidence="4" id="KW-1185">Reference proteome</keyword>
<feature type="compositionally biased region" description="Low complexity" evidence="1">
    <location>
        <begin position="1"/>
        <end position="17"/>
    </location>
</feature>
<evidence type="ECO:0000313" key="3">
    <source>
        <dbReference type="EMBL" id="SNR76382.1"/>
    </source>
</evidence>
<keyword evidence="2" id="KW-0812">Transmembrane</keyword>
<gene>
    <name evidence="3" type="ORF">SAMN06264365_105299</name>
</gene>
<feature type="transmembrane region" description="Helical" evidence="2">
    <location>
        <begin position="27"/>
        <end position="51"/>
    </location>
</feature>
<evidence type="ECO:0000256" key="2">
    <source>
        <dbReference type="SAM" id="Phobius"/>
    </source>
</evidence>
<dbReference type="AlphaFoldDB" id="A0A238YZE4"/>